<accession>A0ABP8M750</accession>
<name>A0ABP8M750_9BACT</name>
<keyword evidence="1" id="KW-1133">Transmembrane helix</keyword>
<organism evidence="2 3">
    <name type="scientific">Novipirellula rosea</name>
    <dbReference type="NCBI Taxonomy" id="1031540"/>
    <lineage>
        <taxon>Bacteria</taxon>
        <taxon>Pseudomonadati</taxon>
        <taxon>Planctomycetota</taxon>
        <taxon>Planctomycetia</taxon>
        <taxon>Pirellulales</taxon>
        <taxon>Pirellulaceae</taxon>
        <taxon>Novipirellula</taxon>
    </lineage>
</organism>
<keyword evidence="3" id="KW-1185">Reference proteome</keyword>
<dbReference type="EMBL" id="BAABGA010000006">
    <property type="protein sequence ID" value="GAA4444005.1"/>
    <property type="molecule type" value="Genomic_DNA"/>
</dbReference>
<feature type="transmembrane region" description="Helical" evidence="1">
    <location>
        <begin position="337"/>
        <end position="355"/>
    </location>
</feature>
<keyword evidence="1" id="KW-0812">Transmembrane</keyword>
<feature type="transmembrane region" description="Helical" evidence="1">
    <location>
        <begin position="244"/>
        <end position="261"/>
    </location>
</feature>
<comment type="caution">
    <text evidence="2">The sequence shown here is derived from an EMBL/GenBank/DDBJ whole genome shotgun (WGS) entry which is preliminary data.</text>
</comment>
<proteinExistence type="predicted"/>
<protein>
    <recommendedName>
        <fullName evidence="4">Glycosyltransferase RgtA/B/C/D-like domain-containing protein</fullName>
    </recommendedName>
</protein>
<dbReference type="RefSeq" id="WP_345318531.1">
    <property type="nucleotide sequence ID" value="NZ_BAABGA010000006.1"/>
</dbReference>
<evidence type="ECO:0008006" key="4">
    <source>
        <dbReference type="Google" id="ProtNLM"/>
    </source>
</evidence>
<evidence type="ECO:0000313" key="3">
    <source>
        <dbReference type="Proteomes" id="UP001500840"/>
    </source>
</evidence>
<feature type="transmembrane region" description="Helical" evidence="1">
    <location>
        <begin position="361"/>
        <end position="378"/>
    </location>
</feature>
<sequence>MSTDSKTIQPEASRSFVESRRDALCRPVMVLAVLMVSCAVLALYCSRLNQEFYQHKNPFYDSLSYNQLLFESMETSRQQGLVAGWNHVYSADTTVFLPFAIAASIGPWVEPSRMVPVWIQAAYLFGFLASVFYYLVKIRDLKPATALLGCCTFFTTSCIFMEVGGLSDFRADLMLCLSFGASALWFLSAMQRPTTGRFVACGIAVAICCLSRSTAPIYLVFGLAPLAVLFLLQQGDRSKRIRGLILTSVIASVLSGWFYILNFDYLHYYYVVWNTDANAKLPLSEAVKHGEFAGRAIGAEVLYLIGGWMIGLVFFTRNRGTFKTILDATRDRSTPDWALLWVGLSPIVFLVARRAGLNPFVSMPAVVGLILFAIIPLLKAFERNDNRRLLACSWGLLAIAIGLAAQRGWQRHQPSGFNSMAAQQQIMDVILADSIANNMSDVRFGVSHLTELNLWSLYSTVMFDREGVTSDEGKLIYQNVRLHANGLFSLPAAADWDTVPGESESEKLQLLLEQCDRTCDFVVVPDQNTAAYVQQHCAYNYINRYAPTLRNEIVNGNWERVSNPIQTSENESVEIYRSRQITSQAPVASKPKSQSFR</sequence>
<feature type="transmembrane region" description="Helical" evidence="1">
    <location>
        <begin position="23"/>
        <end position="44"/>
    </location>
</feature>
<reference evidence="3" key="1">
    <citation type="journal article" date="2019" name="Int. J. Syst. Evol. Microbiol.">
        <title>The Global Catalogue of Microorganisms (GCM) 10K type strain sequencing project: providing services to taxonomists for standard genome sequencing and annotation.</title>
        <authorList>
            <consortium name="The Broad Institute Genomics Platform"/>
            <consortium name="The Broad Institute Genome Sequencing Center for Infectious Disease"/>
            <person name="Wu L."/>
            <person name="Ma J."/>
        </authorList>
    </citation>
    <scope>NUCLEOTIDE SEQUENCE [LARGE SCALE GENOMIC DNA]</scope>
    <source>
        <strain evidence="3">JCM 17759</strain>
    </source>
</reference>
<evidence type="ECO:0000256" key="1">
    <source>
        <dbReference type="SAM" id="Phobius"/>
    </source>
</evidence>
<feature type="transmembrane region" description="Helical" evidence="1">
    <location>
        <begin position="216"/>
        <end position="232"/>
    </location>
</feature>
<dbReference type="Proteomes" id="UP001500840">
    <property type="component" value="Unassembled WGS sequence"/>
</dbReference>
<feature type="transmembrane region" description="Helical" evidence="1">
    <location>
        <begin position="292"/>
        <end position="316"/>
    </location>
</feature>
<feature type="transmembrane region" description="Helical" evidence="1">
    <location>
        <begin position="390"/>
        <end position="409"/>
    </location>
</feature>
<feature type="transmembrane region" description="Helical" evidence="1">
    <location>
        <begin position="117"/>
        <end position="136"/>
    </location>
</feature>
<keyword evidence="1" id="KW-0472">Membrane</keyword>
<evidence type="ECO:0000313" key="2">
    <source>
        <dbReference type="EMBL" id="GAA4444005.1"/>
    </source>
</evidence>
<feature type="transmembrane region" description="Helical" evidence="1">
    <location>
        <begin position="143"/>
        <end position="163"/>
    </location>
</feature>
<gene>
    <name evidence="2" type="ORF">GCM10023156_01800</name>
</gene>